<dbReference type="InterPro" id="IPR036721">
    <property type="entry name" value="RCK_C_sf"/>
</dbReference>
<reference evidence="9" key="1">
    <citation type="submission" date="2020-10" db="EMBL/GenBank/DDBJ databases">
        <authorList>
            <person name="Gilroy R."/>
        </authorList>
    </citation>
    <scope>NUCLEOTIDE SEQUENCE</scope>
    <source>
        <strain evidence="9">ChiSjej5B23-6657</strain>
    </source>
</reference>
<dbReference type="PROSITE" id="PS51201">
    <property type="entry name" value="RCK_N"/>
    <property type="match status" value="2"/>
</dbReference>
<name>A0A9D1E863_9FIRM</name>
<evidence type="ECO:0000256" key="4">
    <source>
        <dbReference type="ARBA" id="ARBA00022958"/>
    </source>
</evidence>
<evidence type="ECO:0000313" key="9">
    <source>
        <dbReference type="EMBL" id="HIR70147.1"/>
    </source>
</evidence>
<keyword evidence="6" id="KW-0406">Ion transport</keyword>
<dbReference type="AlphaFoldDB" id="A0A9D1E863"/>
<dbReference type="InterPro" id="IPR003148">
    <property type="entry name" value="RCK_N"/>
</dbReference>
<gene>
    <name evidence="9" type="primary">trkA</name>
    <name evidence="9" type="ORF">IAA55_02570</name>
</gene>
<dbReference type="GO" id="GO:0015079">
    <property type="term" value="F:potassium ion transmembrane transporter activity"/>
    <property type="evidence" value="ECO:0007669"/>
    <property type="project" value="InterPro"/>
</dbReference>
<dbReference type="PRINTS" id="PR00335">
    <property type="entry name" value="KUPTAKETRKA"/>
</dbReference>
<feature type="domain" description="RCK N-terminal" evidence="7">
    <location>
        <begin position="229"/>
        <end position="347"/>
    </location>
</feature>
<dbReference type="NCBIfam" id="NF007031">
    <property type="entry name" value="PRK09496.1-2"/>
    <property type="match status" value="1"/>
</dbReference>
<organism evidence="9 10">
    <name type="scientific">Candidatus Pullilachnospira gallistercoris</name>
    <dbReference type="NCBI Taxonomy" id="2840911"/>
    <lineage>
        <taxon>Bacteria</taxon>
        <taxon>Bacillati</taxon>
        <taxon>Bacillota</taxon>
        <taxon>Clostridia</taxon>
        <taxon>Lachnospirales</taxon>
        <taxon>Lachnospiraceae</taxon>
        <taxon>Lachnospiraceae incertae sedis</taxon>
        <taxon>Candidatus Pullilachnospira</taxon>
    </lineage>
</organism>
<dbReference type="SUPFAM" id="SSF51735">
    <property type="entry name" value="NAD(P)-binding Rossmann-fold domains"/>
    <property type="match status" value="2"/>
</dbReference>
<evidence type="ECO:0000259" key="7">
    <source>
        <dbReference type="PROSITE" id="PS51201"/>
    </source>
</evidence>
<dbReference type="Gene3D" id="3.30.70.1450">
    <property type="entry name" value="Regulator of K+ conductance, C-terminal domain"/>
    <property type="match status" value="2"/>
</dbReference>
<dbReference type="GO" id="GO:0005886">
    <property type="term" value="C:plasma membrane"/>
    <property type="evidence" value="ECO:0007669"/>
    <property type="project" value="InterPro"/>
</dbReference>
<dbReference type="NCBIfam" id="NF007033">
    <property type="entry name" value="PRK09496.1-5"/>
    <property type="match status" value="1"/>
</dbReference>
<dbReference type="PANTHER" id="PTHR43833:SF5">
    <property type="entry name" value="TRK SYSTEM POTASSIUM UPTAKE PROTEIN TRKA"/>
    <property type="match status" value="1"/>
</dbReference>
<dbReference type="InterPro" id="IPR006037">
    <property type="entry name" value="RCK_C"/>
</dbReference>
<sequence length="453" mass="49786">MKIIIAGDGKVGSTLTRELAAEGYDVTIIDANPKVLEATEERYDVLSIQGNCASMDVLDQAGVREADLLIVATSADEINLLCSLTAHCMNKDIHTIARIRNPEYTNQLVRMRDAFALSMTVNPELQAAVEIERLIKYPGFLKRDTFAKGRVEIVELRVIKESPLCDLCLNDLEQVVKCQVLVCTVLRRGEAVAPDGNFVLREGDRIFVTAPSENLTILLKNLGIITHKARRIMICGGGRISYYLAKRLEKSGIDVRIIEQNPDRCLELAAVLPDTCIIQGDASDERVLNNEGIEDCDVLVTLTGLDEINMIVSLYGNSCGVPQIITKLGRVESGRLLEQVSLGSVISPKELCCDSIIRYVRAMKNQTGAAVAVHAIADGQAEALEFRVDRQTVHCGESLKDLTLKKNILIVCITHRGKFEIPNGESSYEVGDTVIVVSNGDEVIYQLNDIFEA</sequence>
<dbReference type="Gene3D" id="3.40.50.720">
    <property type="entry name" value="NAD(P)-binding Rossmann-like Domain"/>
    <property type="match status" value="2"/>
</dbReference>
<comment type="caution">
    <text evidence="9">The sequence shown here is derived from an EMBL/GenBank/DDBJ whole genome shotgun (WGS) entry which is preliminary data.</text>
</comment>
<keyword evidence="5" id="KW-0520">NAD</keyword>
<dbReference type="NCBIfam" id="NF007039">
    <property type="entry name" value="PRK09496.3-2"/>
    <property type="match status" value="1"/>
</dbReference>
<dbReference type="InterPro" id="IPR050721">
    <property type="entry name" value="Trk_Ktr_HKT_K-transport"/>
</dbReference>
<feature type="domain" description="RCK C-terminal" evidence="8">
    <location>
        <begin position="371"/>
        <end position="453"/>
    </location>
</feature>
<proteinExistence type="predicted"/>
<keyword evidence="4" id="KW-0630">Potassium</keyword>
<dbReference type="Pfam" id="PF02254">
    <property type="entry name" value="TrkA_N"/>
    <property type="match status" value="2"/>
</dbReference>
<dbReference type="InterPro" id="IPR036291">
    <property type="entry name" value="NAD(P)-bd_dom_sf"/>
</dbReference>
<evidence type="ECO:0000256" key="2">
    <source>
        <dbReference type="ARBA" id="ARBA00022448"/>
    </source>
</evidence>
<protein>
    <recommendedName>
        <fullName evidence="1">Trk system potassium uptake protein TrkA</fullName>
    </recommendedName>
</protein>
<reference evidence="9" key="2">
    <citation type="journal article" date="2021" name="PeerJ">
        <title>Extensive microbial diversity within the chicken gut microbiome revealed by metagenomics and culture.</title>
        <authorList>
            <person name="Gilroy R."/>
            <person name="Ravi A."/>
            <person name="Getino M."/>
            <person name="Pursley I."/>
            <person name="Horton D.L."/>
            <person name="Alikhan N.F."/>
            <person name="Baker D."/>
            <person name="Gharbi K."/>
            <person name="Hall N."/>
            <person name="Watson M."/>
            <person name="Adriaenssens E.M."/>
            <person name="Foster-Nyarko E."/>
            <person name="Jarju S."/>
            <person name="Secka A."/>
            <person name="Antonio M."/>
            <person name="Oren A."/>
            <person name="Chaudhuri R.R."/>
            <person name="La Ragione R."/>
            <person name="Hildebrand F."/>
            <person name="Pallen M.J."/>
        </authorList>
    </citation>
    <scope>NUCLEOTIDE SEQUENCE</scope>
    <source>
        <strain evidence="9">ChiSjej5B23-6657</strain>
    </source>
</reference>
<evidence type="ECO:0000259" key="8">
    <source>
        <dbReference type="PROSITE" id="PS51202"/>
    </source>
</evidence>
<evidence type="ECO:0000313" key="10">
    <source>
        <dbReference type="Proteomes" id="UP000823912"/>
    </source>
</evidence>
<evidence type="ECO:0000256" key="1">
    <source>
        <dbReference type="ARBA" id="ARBA00017378"/>
    </source>
</evidence>
<dbReference type="EMBL" id="DVHM01000042">
    <property type="protein sequence ID" value="HIR70147.1"/>
    <property type="molecule type" value="Genomic_DNA"/>
</dbReference>
<dbReference type="SUPFAM" id="SSF116726">
    <property type="entry name" value="TrkA C-terminal domain-like"/>
    <property type="match status" value="2"/>
</dbReference>
<keyword evidence="3" id="KW-0633">Potassium transport</keyword>
<feature type="domain" description="RCK C-terminal" evidence="8">
    <location>
        <begin position="141"/>
        <end position="224"/>
    </location>
</feature>
<dbReference type="Proteomes" id="UP000823912">
    <property type="component" value="Unassembled WGS sequence"/>
</dbReference>
<dbReference type="InterPro" id="IPR006036">
    <property type="entry name" value="K_uptake_TrkA"/>
</dbReference>
<feature type="domain" description="RCK N-terminal" evidence="7">
    <location>
        <begin position="1"/>
        <end position="118"/>
    </location>
</feature>
<evidence type="ECO:0000256" key="3">
    <source>
        <dbReference type="ARBA" id="ARBA00022538"/>
    </source>
</evidence>
<dbReference type="Pfam" id="PF02080">
    <property type="entry name" value="TrkA_C"/>
    <property type="match status" value="1"/>
</dbReference>
<evidence type="ECO:0000256" key="5">
    <source>
        <dbReference type="ARBA" id="ARBA00023027"/>
    </source>
</evidence>
<dbReference type="PANTHER" id="PTHR43833">
    <property type="entry name" value="POTASSIUM CHANNEL PROTEIN 2-RELATED-RELATED"/>
    <property type="match status" value="1"/>
</dbReference>
<accession>A0A9D1E863</accession>
<keyword evidence="2" id="KW-0813">Transport</keyword>
<evidence type="ECO:0000256" key="6">
    <source>
        <dbReference type="ARBA" id="ARBA00023065"/>
    </source>
</evidence>
<dbReference type="PROSITE" id="PS51202">
    <property type="entry name" value="RCK_C"/>
    <property type="match status" value="2"/>
</dbReference>